<dbReference type="PANTHER" id="PTHR43272">
    <property type="entry name" value="LONG-CHAIN-FATTY-ACID--COA LIGASE"/>
    <property type="match status" value="1"/>
</dbReference>
<dbReference type="PROSITE" id="PS00455">
    <property type="entry name" value="AMP_BINDING"/>
    <property type="match status" value="1"/>
</dbReference>
<dbReference type="InterPro" id="IPR000873">
    <property type="entry name" value="AMP-dep_synth/lig_dom"/>
</dbReference>
<dbReference type="InterPro" id="IPR042099">
    <property type="entry name" value="ANL_N_sf"/>
</dbReference>
<dbReference type="InterPro" id="IPR020845">
    <property type="entry name" value="AMP-binding_CS"/>
</dbReference>
<dbReference type="GO" id="GO:0005524">
    <property type="term" value="F:ATP binding"/>
    <property type="evidence" value="ECO:0007669"/>
    <property type="project" value="UniProtKB-KW"/>
</dbReference>
<organism evidence="7 8">
    <name type="scientific">Phialocephala subalpina</name>
    <dbReference type="NCBI Taxonomy" id="576137"/>
    <lineage>
        <taxon>Eukaryota</taxon>
        <taxon>Fungi</taxon>
        <taxon>Dikarya</taxon>
        <taxon>Ascomycota</taxon>
        <taxon>Pezizomycotina</taxon>
        <taxon>Leotiomycetes</taxon>
        <taxon>Helotiales</taxon>
        <taxon>Mollisiaceae</taxon>
        <taxon>Phialocephala</taxon>
        <taxon>Phialocephala fortinii species complex</taxon>
    </lineage>
</organism>
<dbReference type="GO" id="GO:0005783">
    <property type="term" value="C:endoplasmic reticulum"/>
    <property type="evidence" value="ECO:0007669"/>
    <property type="project" value="TreeGrafter"/>
</dbReference>
<keyword evidence="3" id="KW-0547">Nucleotide-binding</keyword>
<dbReference type="EMBL" id="FJOG01000020">
    <property type="protein sequence ID" value="CZR62194.1"/>
    <property type="molecule type" value="Genomic_DNA"/>
</dbReference>
<keyword evidence="2 7" id="KW-0436">Ligase</keyword>
<dbReference type="OrthoDB" id="1700726at2759"/>
<dbReference type="AlphaFoldDB" id="A0A1L7XAZ1"/>
<comment type="catalytic activity">
    <reaction evidence="5">
        <text>a long-chain fatty acid + ATP + CoA = a long-chain fatty acyl-CoA + AMP + diphosphate</text>
        <dbReference type="Rhea" id="RHEA:15421"/>
        <dbReference type="ChEBI" id="CHEBI:30616"/>
        <dbReference type="ChEBI" id="CHEBI:33019"/>
        <dbReference type="ChEBI" id="CHEBI:57287"/>
        <dbReference type="ChEBI" id="CHEBI:57560"/>
        <dbReference type="ChEBI" id="CHEBI:83139"/>
        <dbReference type="ChEBI" id="CHEBI:456215"/>
        <dbReference type="EC" id="6.2.1.3"/>
    </reaction>
</comment>
<evidence type="ECO:0000256" key="1">
    <source>
        <dbReference type="ARBA" id="ARBA00006432"/>
    </source>
</evidence>
<evidence type="ECO:0000313" key="8">
    <source>
        <dbReference type="Proteomes" id="UP000184330"/>
    </source>
</evidence>
<feature type="domain" description="AMP-dependent synthetase/ligase" evidence="6">
    <location>
        <begin position="112"/>
        <end position="521"/>
    </location>
</feature>
<dbReference type="GO" id="GO:0005811">
    <property type="term" value="C:lipid droplet"/>
    <property type="evidence" value="ECO:0007669"/>
    <property type="project" value="TreeGrafter"/>
</dbReference>
<name>A0A1L7XAZ1_9HELO</name>
<evidence type="ECO:0000256" key="2">
    <source>
        <dbReference type="ARBA" id="ARBA00022598"/>
    </source>
</evidence>
<protein>
    <submittedName>
        <fullName evidence="7">Related to long-chain-fatty-acid-CoA ligase</fullName>
    </submittedName>
</protein>
<proteinExistence type="inferred from homology"/>
<comment type="similarity">
    <text evidence="1">Belongs to the ATP-dependent AMP-binding enzyme family.</text>
</comment>
<evidence type="ECO:0000256" key="5">
    <source>
        <dbReference type="ARBA" id="ARBA00036813"/>
    </source>
</evidence>
<reference evidence="7 8" key="1">
    <citation type="submission" date="2016-03" db="EMBL/GenBank/DDBJ databases">
        <authorList>
            <person name="Ploux O."/>
        </authorList>
    </citation>
    <scope>NUCLEOTIDE SEQUENCE [LARGE SCALE GENOMIC DNA]</scope>
    <source>
        <strain evidence="7 8">UAMH 11012</strain>
    </source>
</reference>
<evidence type="ECO:0000313" key="7">
    <source>
        <dbReference type="EMBL" id="CZR62194.1"/>
    </source>
</evidence>
<dbReference type="Pfam" id="PF00501">
    <property type="entry name" value="AMP-binding"/>
    <property type="match status" value="1"/>
</dbReference>
<gene>
    <name evidence="7" type="ORF">PAC_12091</name>
</gene>
<dbReference type="Gene3D" id="3.40.50.12780">
    <property type="entry name" value="N-terminal domain of ligase-like"/>
    <property type="match status" value="1"/>
</dbReference>
<dbReference type="GO" id="GO:0004467">
    <property type="term" value="F:long-chain fatty acid-CoA ligase activity"/>
    <property type="evidence" value="ECO:0007669"/>
    <property type="project" value="UniProtKB-EC"/>
</dbReference>
<keyword evidence="8" id="KW-1185">Reference proteome</keyword>
<dbReference type="GO" id="GO:0005886">
    <property type="term" value="C:plasma membrane"/>
    <property type="evidence" value="ECO:0007669"/>
    <property type="project" value="TreeGrafter"/>
</dbReference>
<dbReference type="GO" id="GO:0035336">
    <property type="term" value="P:long-chain fatty-acyl-CoA metabolic process"/>
    <property type="evidence" value="ECO:0007669"/>
    <property type="project" value="TreeGrafter"/>
</dbReference>
<dbReference type="Proteomes" id="UP000184330">
    <property type="component" value="Unassembled WGS sequence"/>
</dbReference>
<evidence type="ECO:0000256" key="3">
    <source>
        <dbReference type="ARBA" id="ARBA00022741"/>
    </source>
</evidence>
<evidence type="ECO:0000259" key="6">
    <source>
        <dbReference type="Pfam" id="PF00501"/>
    </source>
</evidence>
<dbReference type="PANTHER" id="PTHR43272:SF83">
    <property type="entry name" value="ACYL-COA SYNTHETASE LONG-CHAIN, ISOFORM J"/>
    <property type="match status" value="1"/>
</dbReference>
<sequence length="732" mass="81805">MAPPSGTQLKTAIIQPGMFHKGPFSTEVPGIEKVEGETVPRRNAKYVESLLSRPRPDIHTLYDVLIYARDAYGDADAMGWRQLIETHEEIRSEKKRVNGVEQTVEKKWRFYEMTGYKYLSYKDYFQRAVEIGQAFRKAGLEPGERVHIFAATGMRWLAVSHGAATQSLPIVTSYATLGIVGLEQSLVQTKAKAIFVDADLLPKLEQALASAPDLKLVIYNDEHEVKQEDVDSIQKLFPSLSVLSFAEFLGLAQFEPIGPVPPKPDDLCCIMYTSGTTGTPKGVPLTHRNVVAAIAGLDSIFKDYVGSADSVLSYLPLAHSFEYAFENTCLYWGMKMGYGNPRTLLDTSMKNCKGDIKEFRPTIMVGVPTVWDLVRKGIEDQVAKNNWITRKIFPYALRLKIWLCEKNYPGGGFLDRIVFKAVKDQFGGRLRACFNGAGLLGKEGRRFISYTVAPLIIGYGLTETTAMGALQDPLEWTDNTLGDVPASIEVKLVDFAEGNFFAKDGRGEIWIRGDPVMSGYYENDEETEKAMAPGGWFKTGDIGAWADNGHLMILDRKKNLVKVKNGEYVALEKVSLWPVEIRTFRLTKPQLESIYRGSSAVSNVCVYATGEESSIVAIVVPRQAVIMKFADTYLDETLNALLKSMAYNDLLEDPIVKRFVLDQLLSEGKKAKLAAFEKPKEVILSSREWTTENDLLTPAQKLQRRKIYPLYAAKIQAAYQESSQAYIVSSRL</sequence>
<dbReference type="SUPFAM" id="SSF56801">
    <property type="entry name" value="Acetyl-CoA synthetase-like"/>
    <property type="match status" value="1"/>
</dbReference>
<evidence type="ECO:0000256" key="4">
    <source>
        <dbReference type="ARBA" id="ARBA00022840"/>
    </source>
</evidence>
<accession>A0A1L7XAZ1</accession>
<keyword evidence="4" id="KW-0067">ATP-binding</keyword>
<dbReference type="STRING" id="576137.A0A1L7XAZ1"/>